<name>A0A9N9KQH9_9HELO</name>
<protein>
    <recommendedName>
        <fullName evidence="5">Restriction of telomere capping protein 4</fullName>
    </recommendedName>
</protein>
<feature type="compositionally biased region" description="Polar residues" evidence="8">
    <location>
        <begin position="30"/>
        <end position="40"/>
    </location>
</feature>
<feature type="compositionally biased region" description="Basic and acidic residues" evidence="8">
    <location>
        <begin position="259"/>
        <end position="274"/>
    </location>
</feature>
<dbReference type="GO" id="GO:0005634">
    <property type="term" value="C:nucleus"/>
    <property type="evidence" value="ECO:0007669"/>
    <property type="project" value="UniProtKB-SubCell"/>
</dbReference>
<feature type="compositionally biased region" description="Basic residues" evidence="8">
    <location>
        <begin position="168"/>
        <end position="177"/>
    </location>
</feature>
<feature type="domain" description="Restriction of telomere capping protein 4 C-terminal" evidence="9">
    <location>
        <begin position="440"/>
        <end position="556"/>
    </location>
</feature>
<dbReference type="AlphaFoldDB" id="A0A9N9KQH9"/>
<evidence type="ECO:0000313" key="10">
    <source>
        <dbReference type="EMBL" id="CAG8951213.1"/>
    </source>
</evidence>
<evidence type="ECO:0000256" key="7">
    <source>
        <dbReference type="ARBA" id="ARBA00023242"/>
    </source>
</evidence>
<evidence type="ECO:0000256" key="8">
    <source>
        <dbReference type="SAM" id="MobiDB-lite"/>
    </source>
</evidence>
<dbReference type="Pfam" id="PF14474">
    <property type="entry name" value="RTC4"/>
    <property type="match status" value="1"/>
</dbReference>
<comment type="similarity">
    <text evidence="4">Belongs to the RTC4 family.</text>
</comment>
<evidence type="ECO:0000313" key="11">
    <source>
        <dbReference type="Proteomes" id="UP000696280"/>
    </source>
</evidence>
<dbReference type="Proteomes" id="UP000696280">
    <property type="component" value="Unassembled WGS sequence"/>
</dbReference>
<evidence type="ECO:0000259" key="9">
    <source>
        <dbReference type="SMART" id="SM01312"/>
    </source>
</evidence>
<feature type="compositionally biased region" description="Basic and acidic residues" evidence="8">
    <location>
        <begin position="151"/>
        <end position="160"/>
    </location>
</feature>
<keyword evidence="6" id="KW-0963">Cytoplasm</keyword>
<dbReference type="SMART" id="SM01312">
    <property type="entry name" value="RTC4"/>
    <property type="match status" value="1"/>
</dbReference>
<evidence type="ECO:0000256" key="3">
    <source>
        <dbReference type="ARBA" id="ARBA00004496"/>
    </source>
</evidence>
<feature type="compositionally biased region" description="Low complexity" evidence="8">
    <location>
        <begin position="131"/>
        <end position="147"/>
    </location>
</feature>
<feature type="compositionally biased region" description="Polar residues" evidence="8">
    <location>
        <begin position="232"/>
        <end position="243"/>
    </location>
</feature>
<keyword evidence="7" id="KW-0539">Nucleus</keyword>
<dbReference type="EMBL" id="CAJVRL010000041">
    <property type="protein sequence ID" value="CAG8951213.1"/>
    <property type="molecule type" value="Genomic_DNA"/>
</dbReference>
<accession>A0A9N9KQH9</accession>
<dbReference type="OrthoDB" id="128308at2759"/>
<evidence type="ECO:0000256" key="2">
    <source>
        <dbReference type="ARBA" id="ARBA00004123"/>
    </source>
</evidence>
<evidence type="ECO:0000256" key="5">
    <source>
        <dbReference type="ARBA" id="ARBA00015162"/>
    </source>
</evidence>
<organism evidence="10 11">
    <name type="scientific">Hymenoscyphus fraxineus</name>
    <dbReference type="NCBI Taxonomy" id="746836"/>
    <lineage>
        <taxon>Eukaryota</taxon>
        <taxon>Fungi</taxon>
        <taxon>Dikarya</taxon>
        <taxon>Ascomycota</taxon>
        <taxon>Pezizomycotina</taxon>
        <taxon>Leotiomycetes</taxon>
        <taxon>Helotiales</taxon>
        <taxon>Helotiaceae</taxon>
        <taxon>Hymenoscyphus</taxon>
    </lineage>
</organism>
<feature type="compositionally biased region" description="Basic and acidic residues" evidence="8">
    <location>
        <begin position="201"/>
        <end position="216"/>
    </location>
</feature>
<gene>
    <name evidence="10" type="ORF">HYFRA_00007960</name>
</gene>
<comment type="subcellular location">
    <subcellularLocation>
        <location evidence="3">Cytoplasm</location>
    </subcellularLocation>
    <subcellularLocation>
        <location evidence="2">Nucleus</location>
    </subcellularLocation>
</comment>
<sequence>MDMKVKLDFINTQHLSRRVGLSKPTRKTPVKSSPIPQTSRDMPPKSSKAPPSPATTRETTDEDISRPPEESSEANDTDDDEIARRTTIATTVLQKGTRGKDTQKTVNAGRTGAQKITNGVPEKNCFGIVTGRQQSAHSSQQSSRAGSPAKRKNEETDSGKTDMFGALARKKPKKKQSSKSASVYGKNARDSGMTSSAKSKASIDDSPKMKFKRPDDIPDSDSPEFSDKENGANDSDNLRSSLKTGKKFKILDEIPSSPVKDDESPKVSFKKPDDSFLNDELGESSPDPSPVKRPSNVKLNRRKGKLPNVEPPWTQMPVFNAMNDIGDLGMDDSALDELAGHAIVSLSDDDFDLPVFKKAESDNEDSPSASQPRCPFCRHIVDAAVLKKFQGMTTREQEKFCQVHQKDDAKAEWDKLGFPTINWTNLDSRINKHHGFVRKLINGQDSYYRAELQAKVDEGKDRNLLKATANLTPGYYGGRGLRILSENIMNKHTDLIKKRAPKDTLMSARGVTGFVQSVLVPEVAVLLIKEDMKISIEEARDLLAESAGIGELVHEEMREVVRRRVVDSDGDDDFDD</sequence>
<evidence type="ECO:0000256" key="6">
    <source>
        <dbReference type="ARBA" id="ARBA00022490"/>
    </source>
</evidence>
<dbReference type="PANTHER" id="PTHR41391">
    <property type="entry name" value="RESTRICTION OF TELOMERE CAPPING PROTEIN 4"/>
    <property type="match status" value="1"/>
</dbReference>
<feature type="compositionally biased region" description="Acidic residues" evidence="8">
    <location>
        <begin position="70"/>
        <end position="81"/>
    </location>
</feature>
<keyword evidence="11" id="KW-1185">Reference proteome</keyword>
<dbReference type="InterPro" id="IPR028094">
    <property type="entry name" value="RTC4_C"/>
</dbReference>
<dbReference type="InterPro" id="IPR039024">
    <property type="entry name" value="RTC4"/>
</dbReference>
<comment type="caution">
    <text evidence="10">The sequence shown here is derived from an EMBL/GenBank/DDBJ whole genome shotgun (WGS) entry which is preliminary data.</text>
</comment>
<reference evidence="10" key="1">
    <citation type="submission" date="2021-07" db="EMBL/GenBank/DDBJ databases">
        <authorList>
            <person name="Durling M."/>
        </authorList>
    </citation>
    <scope>NUCLEOTIDE SEQUENCE</scope>
</reference>
<dbReference type="PANTHER" id="PTHR41391:SF1">
    <property type="entry name" value="RESTRICTION OF TELOMERE CAPPING PROTEIN 4"/>
    <property type="match status" value="1"/>
</dbReference>
<evidence type="ECO:0000256" key="1">
    <source>
        <dbReference type="ARBA" id="ARBA00002738"/>
    </source>
</evidence>
<comment type="function">
    <text evidence="1">May be involved in a process influencing telomere capping.</text>
</comment>
<evidence type="ECO:0000256" key="4">
    <source>
        <dbReference type="ARBA" id="ARBA00009461"/>
    </source>
</evidence>
<feature type="region of interest" description="Disordered" evidence="8">
    <location>
        <begin position="1"/>
        <end position="312"/>
    </location>
</feature>
<dbReference type="GO" id="GO:0005737">
    <property type="term" value="C:cytoplasm"/>
    <property type="evidence" value="ECO:0007669"/>
    <property type="project" value="UniProtKB-SubCell"/>
</dbReference>
<proteinExistence type="inferred from homology"/>